<protein>
    <submittedName>
        <fullName evidence="1">Uncharacterized protein</fullName>
    </submittedName>
</protein>
<proteinExistence type="predicted"/>
<dbReference type="EMBL" id="PFFQ01000012">
    <property type="protein sequence ID" value="PIW18412.1"/>
    <property type="molecule type" value="Genomic_DNA"/>
</dbReference>
<gene>
    <name evidence="1" type="ORF">COW36_03735</name>
</gene>
<comment type="caution">
    <text evidence="1">The sequence shown here is derived from an EMBL/GenBank/DDBJ whole genome shotgun (WGS) entry which is preliminary data.</text>
</comment>
<accession>A0A2M7G8I2</accession>
<name>A0A2M7G8I2_9BACT</name>
<dbReference type="AlphaFoldDB" id="A0A2M7G8I2"/>
<sequence>MLELVTVSGTLPSCRFDDFKAFSSSTARLNQPSLFGILALQGFPSLKCVSCFQERTLLLF</sequence>
<organism evidence="1 2">
    <name type="scientific">bacterium (Candidatus Blackallbacteria) CG17_big_fil_post_rev_8_21_14_2_50_48_46</name>
    <dbReference type="NCBI Taxonomy" id="2014261"/>
    <lineage>
        <taxon>Bacteria</taxon>
        <taxon>Candidatus Blackallbacteria</taxon>
    </lineage>
</organism>
<evidence type="ECO:0000313" key="1">
    <source>
        <dbReference type="EMBL" id="PIW18412.1"/>
    </source>
</evidence>
<reference evidence="1 2" key="1">
    <citation type="submission" date="2017-09" db="EMBL/GenBank/DDBJ databases">
        <title>Depth-based differentiation of microbial function through sediment-hosted aquifers and enrichment of novel symbionts in the deep terrestrial subsurface.</title>
        <authorList>
            <person name="Probst A.J."/>
            <person name="Ladd B."/>
            <person name="Jarett J.K."/>
            <person name="Geller-Mcgrath D.E."/>
            <person name="Sieber C.M."/>
            <person name="Emerson J.B."/>
            <person name="Anantharaman K."/>
            <person name="Thomas B.C."/>
            <person name="Malmstrom R."/>
            <person name="Stieglmeier M."/>
            <person name="Klingl A."/>
            <person name="Woyke T."/>
            <person name="Ryan C.M."/>
            <person name="Banfield J.F."/>
        </authorList>
    </citation>
    <scope>NUCLEOTIDE SEQUENCE [LARGE SCALE GENOMIC DNA]</scope>
    <source>
        <strain evidence="1">CG17_big_fil_post_rev_8_21_14_2_50_48_46</strain>
    </source>
</reference>
<evidence type="ECO:0000313" key="2">
    <source>
        <dbReference type="Proteomes" id="UP000231019"/>
    </source>
</evidence>
<dbReference type="Proteomes" id="UP000231019">
    <property type="component" value="Unassembled WGS sequence"/>
</dbReference>